<dbReference type="Proteomes" id="UP001213000">
    <property type="component" value="Unassembled WGS sequence"/>
</dbReference>
<dbReference type="Gene3D" id="3.40.50.300">
    <property type="entry name" value="P-loop containing nucleotide triphosphate hydrolases"/>
    <property type="match status" value="1"/>
</dbReference>
<feature type="compositionally biased region" description="Acidic residues" evidence="2">
    <location>
        <begin position="1275"/>
        <end position="1284"/>
    </location>
</feature>
<accession>A0AAD5YUF3</accession>
<dbReference type="PROSITE" id="PS50837">
    <property type="entry name" value="NACHT"/>
    <property type="match status" value="1"/>
</dbReference>
<feature type="domain" description="NACHT" evidence="3">
    <location>
        <begin position="197"/>
        <end position="346"/>
    </location>
</feature>
<comment type="caution">
    <text evidence="4">The sequence shown here is derived from an EMBL/GenBank/DDBJ whole genome shotgun (WGS) entry which is preliminary data.</text>
</comment>
<evidence type="ECO:0000256" key="1">
    <source>
        <dbReference type="ARBA" id="ARBA00022737"/>
    </source>
</evidence>
<sequence>MDDRSILLGTMTPLENIEETVANRSSLGSPMQPLTGQTLQVIPPDLTAQGSSPASRSELFANAHGFTVGSLYVDNRRIETVAGTTNATSQRDIYRVHVEKRALEDDEEKNAVERKKWRKLEEREAEEYKKWRRLEMSEWEKKGQEVLQKLTERSKPDAMLDRVEPAGYVPRCKEDTRESLRGRLTEWATKIETVERPLLWLFGPAGVGKSAVAQSVAETLRAEESFGAGYFFSRLNNRSDPDDVVPTLVYQLALLLPPYRLILGQFQELITATFLPDLTCRPFTLFAYLYHQLLRFLSHRPLLIVIDGLDECSSLDAQREFVELIGGYAHLDYHRRLRWMICSRPDPQITAVFVALEHKTIYLQEEIDVDEPEAQKDASCILHKGFIAIRRRFPHQLDRTWPDQRHVRFIAERASGHLGFASFILRFIGDTRYSNPARQSGDRDPLHPLDLLYTRIPSDIPKDTLPDTLLVLGVLILHGNEQLTAHVLANFLGLDQAAFYSSLHYLHSVLLVPMPDKAHIACIRVYHASFSDFLRDKARSGQYCLDEEAVHLYVVTRGLQWLRYFSHYPHDQVSLPEPQWVLDSASRQLTIDNLSKYTFAATWRAFPRVSEKELATLKVEIENFDFSLVGREHLRWYSKDDMEALGYFIRWLLHSFPQDAGEYSENDIVIMLIGYKSAGKSDFISLLTENSSHNALGNFFLPSWYKLRQSEISKFQATRVLHHPKYGNRIVLVDTPELDVDIMDMGHGHMPEIIGGWFRKKTGQGVKFSAFIYLCSGIDDLEGPTAPLCIGKFTAMSFEHNGHPLLAVVWTEWNRAAWAEGEMQMADNCSCTLLGRRPNVVLLRGYSYEKAWRIFGDMIFDMPDATNTQSSQVIAWEIEQSSFEEETKIGDKRQRSRSTSPTSVPPEKKLKLASGIDATPFHAALQDEEHLSRSTPPESEIAVPTVPLEDNHSLSRSSSSSFDWPMFSKTEYTSSYMVSGLEQSSTESDWPMFPQPASNPQVNGLVLFDDDDHMNRIKRLAYWFCIYDWMFSEAGKLKNPDPNAAYCTPGTRTQIVVDVVSWIQNPMKIGNILEVFGDDCERVLASARQAVVDSHTISLPLLIPSGNMKLCTSGVIAFIAIAIATQEERFAAFIESWAGNLNSETLPSPQSLFNLLFAGLDTLSGVRRPYVIMLDGDLLDENPEVLPILFGAQADPPIPILWILFSQSSRWNRSDRFMSMSVPPLTEAEKEIILLEAQCPWLETIERWSGGEHLLLPVSVVYSFKMGGEVKDIESESQVDEFETDSSKADPSESGSSEAGDSVPSKNSEDHWKSHTSRVIHAATSYLECFRGLGLILNQDQERSIDDICVAEHPYHGQYLPSIELAHDCSLGIEQFVLLTVLATELMPPVQKQLWTQASSALLSDNSSNELKTEDGTLSIVEKQKDICPFFDKPVPLGNTKKAKCKLCNSYVIEVSILHWHMQSQHMLAATNQPVGAVDHPKFIEMTDIALHTEDSVRILSLKNIQKAIIHLFQTNMKKLKMCFASDKLSKISLTYNTWQASNTNAYFAMTGHWVEKMAPGVWELYSALVGRDQR</sequence>
<name>A0AAD5YUF3_9AGAR</name>
<dbReference type="PANTHER" id="PTHR10039:SF17">
    <property type="entry name" value="FUNGAL STAND N-TERMINAL GOODBYE DOMAIN-CONTAINING PROTEIN-RELATED"/>
    <property type="match status" value="1"/>
</dbReference>
<dbReference type="InterPro" id="IPR007111">
    <property type="entry name" value="NACHT_NTPase"/>
</dbReference>
<proteinExistence type="predicted"/>
<dbReference type="PANTHER" id="PTHR10039">
    <property type="entry name" value="AMELOGENIN"/>
    <property type="match status" value="1"/>
</dbReference>
<feature type="region of interest" description="Disordered" evidence="2">
    <location>
        <begin position="885"/>
        <end position="910"/>
    </location>
</feature>
<feature type="region of interest" description="Disordered" evidence="2">
    <location>
        <begin position="1274"/>
        <end position="1311"/>
    </location>
</feature>
<feature type="region of interest" description="Disordered" evidence="2">
    <location>
        <begin position="927"/>
        <end position="958"/>
    </location>
</feature>
<reference evidence="4" key="1">
    <citation type="submission" date="2022-07" db="EMBL/GenBank/DDBJ databases">
        <title>Genome Sequence of Leucocoprinus birnbaumii.</title>
        <authorList>
            <person name="Buettner E."/>
        </authorList>
    </citation>
    <scope>NUCLEOTIDE SEQUENCE</scope>
    <source>
        <strain evidence="4">VT141</strain>
    </source>
</reference>
<keyword evidence="1" id="KW-0677">Repeat</keyword>
<dbReference type="InterPro" id="IPR056884">
    <property type="entry name" value="NPHP3-like_N"/>
</dbReference>
<evidence type="ECO:0000259" key="3">
    <source>
        <dbReference type="PROSITE" id="PS50837"/>
    </source>
</evidence>
<dbReference type="Pfam" id="PF24883">
    <property type="entry name" value="NPHP3_N"/>
    <property type="match status" value="1"/>
</dbReference>
<dbReference type="InterPro" id="IPR027417">
    <property type="entry name" value="P-loop_NTPase"/>
</dbReference>
<evidence type="ECO:0000256" key="2">
    <source>
        <dbReference type="SAM" id="MobiDB-lite"/>
    </source>
</evidence>
<evidence type="ECO:0000313" key="5">
    <source>
        <dbReference type="Proteomes" id="UP001213000"/>
    </source>
</evidence>
<keyword evidence="5" id="KW-1185">Reference proteome</keyword>
<organism evidence="4 5">
    <name type="scientific">Leucocoprinus birnbaumii</name>
    <dbReference type="NCBI Taxonomy" id="56174"/>
    <lineage>
        <taxon>Eukaryota</taxon>
        <taxon>Fungi</taxon>
        <taxon>Dikarya</taxon>
        <taxon>Basidiomycota</taxon>
        <taxon>Agaricomycotina</taxon>
        <taxon>Agaricomycetes</taxon>
        <taxon>Agaricomycetidae</taxon>
        <taxon>Agaricales</taxon>
        <taxon>Agaricineae</taxon>
        <taxon>Agaricaceae</taxon>
        <taxon>Leucocoprinus</taxon>
    </lineage>
</organism>
<evidence type="ECO:0000313" key="4">
    <source>
        <dbReference type="EMBL" id="KAJ3565440.1"/>
    </source>
</evidence>
<protein>
    <recommendedName>
        <fullName evidence="3">NACHT domain-containing protein</fullName>
    </recommendedName>
</protein>
<dbReference type="EMBL" id="JANIEX010000571">
    <property type="protein sequence ID" value="KAJ3565440.1"/>
    <property type="molecule type" value="Genomic_DNA"/>
</dbReference>
<dbReference type="SUPFAM" id="SSF52540">
    <property type="entry name" value="P-loop containing nucleoside triphosphate hydrolases"/>
    <property type="match status" value="1"/>
</dbReference>
<gene>
    <name evidence="4" type="ORF">NP233_g7633</name>
</gene>